<feature type="domain" description="Protein kinase" evidence="10">
    <location>
        <begin position="11"/>
        <end position="280"/>
    </location>
</feature>
<dbReference type="Proteomes" id="UP000000844">
    <property type="component" value="Chromosome"/>
</dbReference>
<dbReference type="Gene3D" id="1.10.510.10">
    <property type="entry name" value="Transferase(Phosphotransferase) domain 1"/>
    <property type="match status" value="1"/>
</dbReference>
<feature type="region of interest" description="Disordered" evidence="8">
    <location>
        <begin position="344"/>
        <end position="398"/>
    </location>
</feature>
<dbReference type="PROSITE" id="PS00108">
    <property type="entry name" value="PROTEIN_KINASE_ST"/>
    <property type="match status" value="1"/>
</dbReference>
<dbReference type="PANTHER" id="PTHR43671:SF13">
    <property type="entry name" value="SERINE_THREONINE-PROTEIN KINASE NEK2"/>
    <property type="match status" value="1"/>
</dbReference>
<evidence type="ECO:0000256" key="5">
    <source>
        <dbReference type="ARBA" id="ARBA00022777"/>
    </source>
</evidence>
<feature type="transmembrane region" description="Helical" evidence="9">
    <location>
        <begin position="529"/>
        <end position="549"/>
    </location>
</feature>
<name>D3Q7M2_STANL</name>
<accession>D3Q7M2</accession>
<gene>
    <name evidence="11" type="ordered locus">Snas_4722</name>
</gene>
<evidence type="ECO:0000256" key="3">
    <source>
        <dbReference type="ARBA" id="ARBA00022679"/>
    </source>
</evidence>
<dbReference type="Gene3D" id="3.30.200.20">
    <property type="entry name" value="Phosphorylase Kinase, domain 1"/>
    <property type="match status" value="1"/>
</dbReference>
<evidence type="ECO:0000256" key="2">
    <source>
        <dbReference type="ARBA" id="ARBA00012513"/>
    </source>
</evidence>
<feature type="transmembrane region" description="Helical" evidence="9">
    <location>
        <begin position="556"/>
        <end position="575"/>
    </location>
</feature>
<dbReference type="eggNOG" id="COG0515">
    <property type="taxonomic scope" value="Bacteria"/>
</dbReference>
<dbReference type="SMART" id="SM00220">
    <property type="entry name" value="S_TKc"/>
    <property type="match status" value="1"/>
</dbReference>
<protein>
    <recommendedName>
        <fullName evidence="2">non-specific serine/threonine protein kinase</fullName>
        <ecNumber evidence="2">2.7.11.1</ecNumber>
    </recommendedName>
</protein>
<evidence type="ECO:0000256" key="4">
    <source>
        <dbReference type="ARBA" id="ARBA00022741"/>
    </source>
</evidence>
<dbReference type="CDD" id="cd14014">
    <property type="entry name" value="STKc_PknB_like"/>
    <property type="match status" value="1"/>
</dbReference>
<evidence type="ECO:0000259" key="10">
    <source>
        <dbReference type="PROSITE" id="PS50011"/>
    </source>
</evidence>
<reference evidence="11 12" key="1">
    <citation type="journal article" date="2009" name="Stand. Genomic Sci.">
        <title>Complete genome sequence of Stackebrandtia nassauensis type strain (LLR-40K-21).</title>
        <authorList>
            <person name="Munk C."/>
            <person name="Lapidus A."/>
            <person name="Copeland A."/>
            <person name="Jando M."/>
            <person name="Mayilraj S."/>
            <person name="Glavina Del Rio T."/>
            <person name="Nolan M."/>
            <person name="Chen F."/>
            <person name="Lucas S."/>
            <person name="Tice H."/>
            <person name="Cheng J.F."/>
            <person name="Han C."/>
            <person name="Detter J.C."/>
            <person name="Bruce D."/>
            <person name="Goodwin L."/>
            <person name="Chain P."/>
            <person name="Pitluck S."/>
            <person name="Goker M."/>
            <person name="Ovchinikova G."/>
            <person name="Pati A."/>
            <person name="Ivanova N."/>
            <person name="Mavromatis K."/>
            <person name="Chen A."/>
            <person name="Palaniappan K."/>
            <person name="Land M."/>
            <person name="Hauser L."/>
            <person name="Chang Y.J."/>
            <person name="Jeffries C.D."/>
            <person name="Bristow J."/>
            <person name="Eisen J.A."/>
            <person name="Markowitz V."/>
            <person name="Hugenholtz P."/>
            <person name="Kyrpides N.C."/>
            <person name="Klenk H.P."/>
        </authorList>
    </citation>
    <scope>NUCLEOTIDE SEQUENCE [LARGE SCALE GENOMIC DNA]</scope>
    <source>
        <strain evidence="12">DSM 44728 / CIP 108903 / NRRL B-16338 / NBRC 102104 / LLR-40K-21</strain>
    </source>
</reference>
<feature type="transmembrane region" description="Helical" evidence="9">
    <location>
        <begin position="485"/>
        <end position="504"/>
    </location>
</feature>
<dbReference type="AlphaFoldDB" id="D3Q7M2"/>
<feature type="region of interest" description="Disordered" evidence="8">
    <location>
        <begin position="661"/>
        <end position="749"/>
    </location>
</feature>
<keyword evidence="6 7" id="KW-0067">ATP-binding</keyword>
<dbReference type="EC" id="2.7.11.1" evidence="2"/>
<evidence type="ECO:0000256" key="6">
    <source>
        <dbReference type="ARBA" id="ARBA00022840"/>
    </source>
</evidence>
<feature type="transmembrane region" description="Helical" evidence="9">
    <location>
        <begin position="455"/>
        <end position="478"/>
    </location>
</feature>
<keyword evidence="4 7" id="KW-0547">Nucleotide-binding</keyword>
<dbReference type="PROSITE" id="PS00107">
    <property type="entry name" value="PROTEIN_KINASE_ATP"/>
    <property type="match status" value="1"/>
</dbReference>
<evidence type="ECO:0000256" key="7">
    <source>
        <dbReference type="PROSITE-ProRule" id="PRU10141"/>
    </source>
</evidence>
<dbReference type="InterPro" id="IPR050660">
    <property type="entry name" value="NEK_Ser/Thr_kinase"/>
</dbReference>
<dbReference type="EMBL" id="CP001778">
    <property type="protein sequence ID" value="ADD44364.1"/>
    <property type="molecule type" value="Genomic_DNA"/>
</dbReference>
<dbReference type="InterPro" id="IPR011009">
    <property type="entry name" value="Kinase-like_dom_sf"/>
</dbReference>
<sequence>MPYDPKRVGRYRMLARLGTGGMGRVFLGSGPDGRLVALKLVSEDWLEDEGFRDRFRGEVAASRKVSGGYTAAVIDADAEAEVPWLASEYVPGVTLAEAVKASGGLPEAAVLRLAAGLAAALDVIHRQDLVHRDLKPTNILLTDEGLRVIDFGIARATDNVAGSGLTRTGRVVGTAGYMSPEQAEGKSVTPASDVFCLGTVLAMASTGSGPFDGNSDPQTIYNVVHKEPDLSGLPDRVRALVARCLDKDPTARPGPTQVLESIGELAPTGRAWPQSVHELINGQRAEVDNVLNTPQWTVNLARVVDKTKMFTRGLTTANESRRPAADAVNQWYDAAENRFRKLISSRKPADGKPVAATPGEGPPGTAKSALGQPPGQRGHALDKPPAKQLVPRKPRQPGQPANAQLLLVRDIAIIVAGALVGMFVTADLNIGQPIASDRESLGIGGSELEQALTHAGYFGAIVGFLLGGVACAIVRWIVGKRAQRFSRIALAVLSGGGFVLGWLAEHDYINLNLVSIGIMEDVSNNENEAGLIVLGVLVSFVALGCALWIVGRMIPLLAIIGFIPAAACGAAWAYLGASGIVIDDGLSIGLASVLGASIGGGVAARILNSMRDRKKPAVPAPPPPQPPRARPWLGPGLSGAVRIRPPPPFGAASWRLCRVTPKRSRSGPDHPRGPQPHPHPRRPGGGQTARRTTAAVPRTAAGDHRHHPSRGDGRRRRVHRRTVAARPRGRRVAAKTSCRTAAARPSIGR</sequence>
<feature type="compositionally biased region" description="Basic residues" evidence="8">
    <location>
        <begin position="704"/>
        <end position="733"/>
    </location>
</feature>
<dbReference type="GO" id="GO:0005524">
    <property type="term" value="F:ATP binding"/>
    <property type="evidence" value="ECO:0007669"/>
    <property type="project" value="UniProtKB-UniRule"/>
</dbReference>
<dbReference type="InterPro" id="IPR017441">
    <property type="entry name" value="Protein_kinase_ATP_BS"/>
</dbReference>
<dbReference type="InterPro" id="IPR008271">
    <property type="entry name" value="Ser/Thr_kinase_AS"/>
</dbReference>
<evidence type="ECO:0000313" key="12">
    <source>
        <dbReference type="Proteomes" id="UP000000844"/>
    </source>
</evidence>
<evidence type="ECO:0000256" key="9">
    <source>
        <dbReference type="SAM" id="Phobius"/>
    </source>
</evidence>
<dbReference type="SUPFAM" id="SSF56112">
    <property type="entry name" value="Protein kinase-like (PK-like)"/>
    <property type="match status" value="1"/>
</dbReference>
<proteinExistence type="inferred from homology"/>
<feature type="region of interest" description="Disordered" evidence="8">
    <location>
        <begin position="613"/>
        <end position="640"/>
    </location>
</feature>
<organism evidence="11 12">
    <name type="scientific">Stackebrandtia nassauensis (strain DSM 44728 / CIP 108903 / NRRL B-16338 / NBRC 102104 / LLR-40K-21)</name>
    <dbReference type="NCBI Taxonomy" id="446470"/>
    <lineage>
        <taxon>Bacteria</taxon>
        <taxon>Bacillati</taxon>
        <taxon>Actinomycetota</taxon>
        <taxon>Actinomycetes</taxon>
        <taxon>Glycomycetales</taxon>
        <taxon>Glycomycetaceae</taxon>
        <taxon>Stackebrandtia</taxon>
    </lineage>
</organism>
<dbReference type="InterPro" id="IPR000719">
    <property type="entry name" value="Prot_kinase_dom"/>
</dbReference>
<keyword evidence="3" id="KW-0808">Transferase</keyword>
<dbReference type="PROSITE" id="PS50011">
    <property type="entry name" value="PROTEIN_KINASE_DOM"/>
    <property type="match status" value="1"/>
</dbReference>
<evidence type="ECO:0000256" key="1">
    <source>
        <dbReference type="ARBA" id="ARBA00010886"/>
    </source>
</evidence>
<keyword evidence="9" id="KW-0812">Transmembrane</keyword>
<dbReference type="GO" id="GO:0004674">
    <property type="term" value="F:protein serine/threonine kinase activity"/>
    <property type="evidence" value="ECO:0007669"/>
    <property type="project" value="UniProtKB-KW"/>
</dbReference>
<feature type="transmembrane region" description="Helical" evidence="9">
    <location>
        <begin position="411"/>
        <end position="435"/>
    </location>
</feature>
<keyword evidence="5 11" id="KW-0418">Kinase</keyword>
<evidence type="ECO:0000313" key="11">
    <source>
        <dbReference type="EMBL" id="ADD44364.1"/>
    </source>
</evidence>
<dbReference type="PANTHER" id="PTHR43671">
    <property type="entry name" value="SERINE/THREONINE-PROTEIN KINASE NEK"/>
    <property type="match status" value="1"/>
</dbReference>
<keyword evidence="9" id="KW-0472">Membrane</keyword>
<feature type="compositionally biased region" description="Pro residues" evidence="8">
    <location>
        <begin position="618"/>
        <end position="629"/>
    </location>
</feature>
<keyword evidence="12" id="KW-1185">Reference proteome</keyword>
<feature type="transmembrane region" description="Helical" evidence="9">
    <location>
        <begin position="587"/>
        <end position="607"/>
    </location>
</feature>
<dbReference type="Pfam" id="PF00069">
    <property type="entry name" value="Pkinase"/>
    <property type="match status" value="1"/>
</dbReference>
<evidence type="ECO:0000256" key="8">
    <source>
        <dbReference type="SAM" id="MobiDB-lite"/>
    </source>
</evidence>
<dbReference type="HOGENOM" id="CLU_371271_0_0_11"/>
<keyword evidence="9" id="KW-1133">Transmembrane helix</keyword>
<dbReference type="STRING" id="446470.Snas_4722"/>
<feature type="compositionally biased region" description="Low complexity" evidence="8">
    <location>
        <begin position="688"/>
        <end position="700"/>
    </location>
</feature>
<comment type="similarity">
    <text evidence="1">Belongs to the protein kinase superfamily. NEK Ser/Thr protein kinase family. NIMA subfamily.</text>
</comment>
<dbReference type="KEGG" id="sna:Snas_4722"/>
<feature type="binding site" evidence="7">
    <location>
        <position position="39"/>
    </location>
    <ligand>
        <name>ATP</name>
        <dbReference type="ChEBI" id="CHEBI:30616"/>
    </ligand>
</feature>
<keyword evidence="11" id="KW-0723">Serine/threonine-protein kinase</keyword>